<dbReference type="STRING" id="158441.A0A226D3U8"/>
<dbReference type="InterPro" id="IPR050387">
    <property type="entry name" value="Hedgehog_Signaling"/>
</dbReference>
<dbReference type="OMA" id="MAACCCF"/>
<dbReference type="CDD" id="cd00081">
    <property type="entry name" value="Hint"/>
    <property type="match status" value="1"/>
</dbReference>
<dbReference type="GO" id="GO:0007267">
    <property type="term" value="P:cell-cell signaling"/>
    <property type="evidence" value="ECO:0007669"/>
    <property type="project" value="InterPro"/>
</dbReference>
<reference evidence="4 5" key="1">
    <citation type="submission" date="2015-12" db="EMBL/GenBank/DDBJ databases">
        <title>The genome of Folsomia candida.</title>
        <authorList>
            <person name="Faddeeva A."/>
            <person name="Derks M.F."/>
            <person name="Anvar Y."/>
            <person name="Smit S."/>
            <person name="Van Straalen N."/>
            <person name="Roelofs D."/>
        </authorList>
    </citation>
    <scope>NUCLEOTIDE SEQUENCE [LARGE SCALE GENOMIC DNA]</scope>
    <source>
        <strain evidence="4 5">VU population</strain>
        <tissue evidence="4">Whole body</tissue>
    </source>
</reference>
<evidence type="ECO:0000313" key="4">
    <source>
        <dbReference type="EMBL" id="OXA40242.1"/>
    </source>
</evidence>
<name>A0A226D3U8_FOLCA</name>
<dbReference type="InterPro" id="IPR003587">
    <property type="entry name" value="Hint_dom_N"/>
</dbReference>
<feature type="domain" description="Hint" evidence="3">
    <location>
        <begin position="4"/>
        <end position="103"/>
    </location>
</feature>
<dbReference type="GO" id="GO:0001708">
    <property type="term" value="P:cell fate specification"/>
    <property type="evidence" value="ECO:0007669"/>
    <property type="project" value="TreeGrafter"/>
</dbReference>
<evidence type="ECO:0000256" key="2">
    <source>
        <dbReference type="ARBA" id="ARBA00022729"/>
    </source>
</evidence>
<dbReference type="PANTHER" id="PTHR11889">
    <property type="entry name" value="HEDGEHOG"/>
    <property type="match status" value="1"/>
</dbReference>
<accession>A0A226D3U8</accession>
<evidence type="ECO:0000259" key="3">
    <source>
        <dbReference type="SMART" id="SM00306"/>
    </source>
</evidence>
<sequence length="204" mass="22682">MAACCCFPGDVIVTTTSAGVKRMDKLIRGDEILTLSKAGGVPKYTKFCTWIHREVDRETEFVVIKTNTGKMLKITGDHLLFCGGRVAKRAGMVREGDKICTISPDATLVEEVVVDVSTETLTGVYAPFTMSGDFIANGFLVACYSDIDNFDVAHASMLPLRIFHKLDKSWRKENKNQEGLHIYAKNLCKIWDSLPLRVKTAIQM</sequence>
<dbReference type="GO" id="GO:0005113">
    <property type="term" value="F:patched binding"/>
    <property type="evidence" value="ECO:0007669"/>
    <property type="project" value="TreeGrafter"/>
</dbReference>
<dbReference type="PRINTS" id="PR00632">
    <property type="entry name" value="SONICHHOG"/>
</dbReference>
<dbReference type="SUPFAM" id="SSF51294">
    <property type="entry name" value="Hedgehog/intein (Hint) domain"/>
    <property type="match status" value="1"/>
</dbReference>
<dbReference type="InterPro" id="IPR006141">
    <property type="entry name" value="Intein_N"/>
</dbReference>
<dbReference type="OrthoDB" id="5212at2759"/>
<dbReference type="EMBL" id="LNIX01000034">
    <property type="protein sequence ID" value="OXA40242.1"/>
    <property type="molecule type" value="Genomic_DNA"/>
</dbReference>
<dbReference type="GO" id="GO:0016540">
    <property type="term" value="P:protein autoprocessing"/>
    <property type="evidence" value="ECO:0007669"/>
    <property type="project" value="InterPro"/>
</dbReference>
<keyword evidence="2" id="KW-0732">Signal</keyword>
<keyword evidence="1" id="KW-0217">Developmental protein</keyword>
<dbReference type="GO" id="GO:0005615">
    <property type="term" value="C:extracellular space"/>
    <property type="evidence" value="ECO:0007669"/>
    <property type="project" value="TreeGrafter"/>
</dbReference>
<evidence type="ECO:0000256" key="1">
    <source>
        <dbReference type="ARBA" id="ARBA00022473"/>
    </source>
</evidence>
<organism evidence="4 5">
    <name type="scientific">Folsomia candida</name>
    <name type="common">Springtail</name>
    <dbReference type="NCBI Taxonomy" id="158441"/>
    <lineage>
        <taxon>Eukaryota</taxon>
        <taxon>Metazoa</taxon>
        <taxon>Ecdysozoa</taxon>
        <taxon>Arthropoda</taxon>
        <taxon>Hexapoda</taxon>
        <taxon>Collembola</taxon>
        <taxon>Entomobryomorpha</taxon>
        <taxon>Isotomoidea</taxon>
        <taxon>Isotomidae</taxon>
        <taxon>Proisotominae</taxon>
        <taxon>Folsomia</taxon>
    </lineage>
</organism>
<keyword evidence="5" id="KW-1185">Reference proteome</keyword>
<dbReference type="PROSITE" id="PS50817">
    <property type="entry name" value="INTEIN_N_TER"/>
    <property type="match status" value="1"/>
</dbReference>
<dbReference type="GO" id="GO:0016539">
    <property type="term" value="P:intein-mediated protein splicing"/>
    <property type="evidence" value="ECO:0007669"/>
    <property type="project" value="InterPro"/>
</dbReference>
<dbReference type="Pfam" id="PF01079">
    <property type="entry name" value="Hint"/>
    <property type="match status" value="1"/>
</dbReference>
<dbReference type="InterPro" id="IPR036844">
    <property type="entry name" value="Hint_dom_sf"/>
</dbReference>
<dbReference type="GO" id="GO:0010468">
    <property type="term" value="P:regulation of gene expression"/>
    <property type="evidence" value="ECO:0007669"/>
    <property type="project" value="TreeGrafter"/>
</dbReference>
<dbReference type="InterPro" id="IPR001767">
    <property type="entry name" value="Hedgehog_Hint"/>
</dbReference>
<proteinExistence type="predicted"/>
<dbReference type="SMART" id="SM00306">
    <property type="entry name" value="HintN"/>
    <property type="match status" value="1"/>
</dbReference>
<dbReference type="PANTHER" id="PTHR11889:SF31">
    <property type="entry name" value="PROTEIN HEDGEHOG"/>
    <property type="match status" value="1"/>
</dbReference>
<dbReference type="GO" id="GO:0005509">
    <property type="term" value="F:calcium ion binding"/>
    <property type="evidence" value="ECO:0007669"/>
    <property type="project" value="TreeGrafter"/>
</dbReference>
<comment type="caution">
    <text evidence="4">The sequence shown here is derived from an EMBL/GenBank/DDBJ whole genome shotgun (WGS) entry which is preliminary data.</text>
</comment>
<dbReference type="GO" id="GO:0048731">
    <property type="term" value="P:system development"/>
    <property type="evidence" value="ECO:0007669"/>
    <property type="project" value="UniProtKB-ARBA"/>
</dbReference>
<dbReference type="GO" id="GO:0007224">
    <property type="term" value="P:smoothened signaling pathway"/>
    <property type="evidence" value="ECO:0007669"/>
    <property type="project" value="TreeGrafter"/>
</dbReference>
<evidence type="ECO:0000313" key="5">
    <source>
        <dbReference type="Proteomes" id="UP000198287"/>
    </source>
</evidence>
<dbReference type="AlphaFoldDB" id="A0A226D3U8"/>
<gene>
    <name evidence="4" type="ORF">Fcan01_25089</name>
</gene>
<protein>
    <submittedName>
        <fullName evidence="4">Desert hedgehog protein</fullName>
    </submittedName>
</protein>
<dbReference type="InterPro" id="IPR001657">
    <property type="entry name" value="Hedgehog"/>
</dbReference>
<dbReference type="Proteomes" id="UP000198287">
    <property type="component" value="Unassembled WGS sequence"/>
</dbReference>
<dbReference type="Gene3D" id="2.170.16.10">
    <property type="entry name" value="Hedgehog/Intein (Hint) domain"/>
    <property type="match status" value="1"/>
</dbReference>